<proteinExistence type="predicted"/>
<reference evidence="1" key="1">
    <citation type="journal article" date="2014" name="Front. Microbiol.">
        <title>High frequency of phylogenetically diverse reductive dehalogenase-homologous genes in deep subseafloor sedimentary metagenomes.</title>
        <authorList>
            <person name="Kawai M."/>
            <person name="Futagami T."/>
            <person name="Toyoda A."/>
            <person name="Takaki Y."/>
            <person name="Nishi S."/>
            <person name="Hori S."/>
            <person name="Arai W."/>
            <person name="Tsubouchi T."/>
            <person name="Morono Y."/>
            <person name="Uchiyama I."/>
            <person name="Ito T."/>
            <person name="Fujiyama A."/>
            <person name="Inagaki F."/>
            <person name="Takami H."/>
        </authorList>
    </citation>
    <scope>NUCLEOTIDE SEQUENCE</scope>
    <source>
        <strain evidence="1">Expedition CK06-06</strain>
    </source>
</reference>
<evidence type="ECO:0000313" key="1">
    <source>
        <dbReference type="EMBL" id="GAH23597.1"/>
    </source>
</evidence>
<dbReference type="AlphaFoldDB" id="X1DTX6"/>
<feature type="non-terminal residue" evidence="1">
    <location>
        <position position="1"/>
    </location>
</feature>
<comment type="caution">
    <text evidence="1">The sequence shown here is derived from an EMBL/GenBank/DDBJ whole genome shotgun (WGS) entry which is preliminary data.</text>
</comment>
<organism evidence="1">
    <name type="scientific">marine sediment metagenome</name>
    <dbReference type="NCBI Taxonomy" id="412755"/>
    <lineage>
        <taxon>unclassified sequences</taxon>
        <taxon>metagenomes</taxon>
        <taxon>ecological metagenomes</taxon>
    </lineage>
</organism>
<dbReference type="EMBL" id="BART01042497">
    <property type="protein sequence ID" value="GAH23597.1"/>
    <property type="molecule type" value="Genomic_DNA"/>
</dbReference>
<protein>
    <submittedName>
        <fullName evidence="1">Uncharacterized protein</fullName>
    </submittedName>
</protein>
<gene>
    <name evidence="1" type="ORF">S01H4_67486</name>
</gene>
<sequence length="29" mass="3481">RFPPCEISFKFNQSSSTYFISKYYKKNGI</sequence>
<accession>X1DTX6</accession>
<name>X1DTX6_9ZZZZ</name>